<evidence type="ECO:0000256" key="2">
    <source>
        <dbReference type="ARBA" id="ARBA00022692"/>
    </source>
</evidence>
<evidence type="ECO:0000256" key="4">
    <source>
        <dbReference type="ARBA" id="ARBA00023136"/>
    </source>
</evidence>
<evidence type="ECO:0000259" key="6">
    <source>
        <dbReference type="Pfam" id="PF12698"/>
    </source>
</evidence>
<evidence type="ECO:0000256" key="1">
    <source>
        <dbReference type="ARBA" id="ARBA00004141"/>
    </source>
</evidence>
<name>A0A0L0DD19_THETB</name>
<feature type="transmembrane region" description="Helical" evidence="5">
    <location>
        <begin position="147"/>
        <end position="165"/>
    </location>
</feature>
<dbReference type="OrthoDB" id="10255969at2759"/>
<dbReference type="InterPro" id="IPR013525">
    <property type="entry name" value="ABC2_TM"/>
</dbReference>
<reference evidence="7 8" key="1">
    <citation type="submission" date="2010-05" db="EMBL/GenBank/DDBJ databases">
        <title>The Genome Sequence of Thecamonas trahens ATCC 50062.</title>
        <authorList>
            <consortium name="The Broad Institute Genome Sequencing Platform"/>
            <person name="Russ C."/>
            <person name="Cuomo C."/>
            <person name="Shea T."/>
            <person name="Young S.K."/>
            <person name="Zeng Q."/>
            <person name="Koehrsen M."/>
            <person name="Haas B."/>
            <person name="Borodovsky M."/>
            <person name="Guigo R."/>
            <person name="Alvarado L."/>
            <person name="Berlin A."/>
            <person name="Bochicchio J."/>
            <person name="Borenstein D."/>
            <person name="Chapman S."/>
            <person name="Chen Z."/>
            <person name="Freedman E."/>
            <person name="Gellesch M."/>
            <person name="Goldberg J."/>
            <person name="Griggs A."/>
            <person name="Gujja S."/>
            <person name="Heilman E."/>
            <person name="Heiman D."/>
            <person name="Hepburn T."/>
            <person name="Howarth C."/>
            <person name="Jen D."/>
            <person name="Larson L."/>
            <person name="Mehta T."/>
            <person name="Park D."/>
            <person name="Pearson M."/>
            <person name="Roberts A."/>
            <person name="Saif S."/>
            <person name="Shenoy N."/>
            <person name="Sisk P."/>
            <person name="Stolte C."/>
            <person name="Sykes S."/>
            <person name="Thomson T."/>
            <person name="Walk T."/>
            <person name="White J."/>
            <person name="Yandava C."/>
            <person name="Burger G."/>
            <person name="Gray M.W."/>
            <person name="Holland P.W.H."/>
            <person name="King N."/>
            <person name="Lang F.B.F."/>
            <person name="Roger A.J."/>
            <person name="Ruiz-Trillo I."/>
            <person name="Lander E."/>
            <person name="Nusbaum C."/>
        </authorList>
    </citation>
    <scope>NUCLEOTIDE SEQUENCE [LARGE SCALE GENOMIC DNA]</scope>
    <source>
        <strain evidence="7 8">ATCC 50062</strain>
    </source>
</reference>
<dbReference type="GeneID" id="25569823"/>
<dbReference type="Pfam" id="PF12698">
    <property type="entry name" value="ABC2_membrane_3"/>
    <property type="match status" value="1"/>
</dbReference>
<feature type="transmembrane region" description="Helical" evidence="5">
    <location>
        <begin position="224"/>
        <end position="243"/>
    </location>
</feature>
<dbReference type="GO" id="GO:0016020">
    <property type="term" value="C:membrane"/>
    <property type="evidence" value="ECO:0007669"/>
    <property type="project" value="UniProtKB-SubCell"/>
</dbReference>
<feature type="domain" description="ABC-2 type transporter transmembrane" evidence="6">
    <location>
        <begin position="139"/>
        <end position="373"/>
    </location>
</feature>
<comment type="subcellular location">
    <subcellularLocation>
        <location evidence="1">Membrane</location>
        <topology evidence="1">Multi-pass membrane protein</topology>
    </subcellularLocation>
</comment>
<sequence length="388" mass="42778">MASVDEVFAFVIDHRNTTNAVLVLDTEYTWDGDAANGFQRRFVAANTSLDFITRYQIWYNSSLELSEDPTERRQQEQEQSGRSRPEIGLSAVRLQLAFDRALLKYGVTVTPSPTPRSFSGLSVKWKAFPSVPTGASPDEIAVTAGTVFFYCAMMFGFILLLVALVSEKEKQLRSGLLTMGLPSSVFWISWLVTELVLAAIGAVLVVGTGWALGFAFFRTVPVSLTFALFFGFGAALIPFAFALSTMLQTTKSAVFAGIVLFVFGLLLTSILFAAQVVYLLYDDSVPNVVTTLLSALLPLYNFGKIYTDIAPKTYSTFNYATNKYETGPGFSWSDMGKEPEAYATNDSVDVAPPMVNLIMFGVNFVFYLVATWYLDEVMPSETGMRLGR</sequence>
<dbReference type="AlphaFoldDB" id="A0A0L0DD19"/>
<feature type="transmembrane region" description="Helical" evidence="5">
    <location>
        <begin position="185"/>
        <end position="212"/>
    </location>
</feature>
<evidence type="ECO:0000313" key="7">
    <source>
        <dbReference type="EMBL" id="KNC50006.1"/>
    </source>
</evidence>
<evidence type="ECO:0000256" key="5">
    <source>
        <dbReference type="SAM" id="Phobius"/>
    </source>
</evidence>
<dbReference type="InterPro" id="IPR026082">
    <property type="entry name" value="ABCA"/>
</dbReference>
<dbReference type="PANTHER" id="PTHR19229">
    <property type="entry name" value="ATP-BINDING CASSETTE TRANSPORTER SUBFAMILY A ABCA"/>
    <property type="match status" value="1"/>
</dbReference>
<gene>
    <name evidence="7" type="ORF">AMSG_11908</name>
</gene>
<accession>A0A0L0DD19</accession>
<keyword evidence="4 5" id="KW-0472">Membrane</keyword>
<dbReference type="GO" id="GO:0140359">
    <property type="term" value="F:ABC-type transporter activity"/>
    <property type="evidence" value="ECO:0007669"/>
    <property type="project" value="InterPro"/>
</dbReference>
<feature type="transmembrane region" description="Helical" evidence="5">
    <location>
        <begin position="255"/>
        <end position="281"/>
    </location>
</feature>
<organism evidence="7 8">
    <name type="scientific">Thecamonas trahens ATCC 50062</name>
    <dbReference type="NCBI Taxonomy" id="461836"/>
    <lineage>
        <taxon>Eukaryota</taxon>
        <taxon>Apusozoa</taxon>
        <taxon>Apusomonadida</taxon>
        <taxon>Apusomonadidae</taxon>
        <taxon>Thecamonas</taxon>
    </lineage>
</organism>
<keyword evidence="3 5" id="KW-1133">Transmembrane helix</keyword>
<evidence type="ECO:0000256" key="3">
    <source>
        <dbReference type="ARBA" id="ARBA00022989"/>
    </source>
</evidence>
<keyword evidence="2 5" id="KW-0812">Transmembrane</keyword>
<dbReference type="eggNOG" id="KOG0059">
    <property type="taxonomic scope" value="Eukaryota"/>
</dbReference>
<proteinExistence type="predicted"/>
<dbReference type="RefSeq" id="XP_013757301.1">
    <property type="nucleotide sequence ID" value="XM_013901847.1"/>
</dbReference>
<dbReference type="EMBL" id="GL349459">
    <property type="protein sequence ID" value="KNC50006.1"/>
    <property type="molecule type" value="Genomic_DNA"/>
</dbReference>
<protein>
    <recommendedName>
        <fullName evidence="6">ABC-2 type transporter transmembrane domain-containing protein</fullName>
    </recommendedName>
</protein>
<evidence type="ECO:0000313" key="8">
    <source>
        <dbReference type="Proteomes" id="UP000054408"/>
    </source>
</evidence>
<keyword evidence="8" id="KW-1185">Reference proteome</keyword>
<dbReference type="Proteomes" id="UP000054408">
    <property type="component" value="Unassembled WGS sequence"/>
</dbReference>
<feature type="transmembrane region" description="Helical" evidence="5">
    <location>
        <begin position="354"/>
        <end position="374"/>
    </location>
</feature>
<dbReference type="GO" id="GO:0005319">
    <property type="term" value="F:lipid transporter activity"/>
    <property type="evidence" value="ECO:0007669"/>
    <property type="project" value="TreeGrafter"/>
</dbReference>
<dbReference type="STRING" id="461836.A0A0L0DD19"/>